<dbReference type="PANTHER" id="PTHR36681:SF3">
    <property type="entry name" value="NUCLEAR GTPASE, GERMINAL CENTER-ASSOCIATED, TANDEM DUPLICATE 3"/>
    <property type="match status" value="1"/>
</dbReference>
<dbReference type="Proteomes" id="UP000664132">
    <property type="component" value="Unassembled WGS sequence"/>
</dbReference>
<sequence length="547" mass="60920">MNRFKESGNEDEEDDADSQAGSDSESVSDKGDPLTAEEIDAKISQLKEDKKRARRDRVETDDKIKALDKTREKLDSAMSAICIAGRNDYTKGAIQRDFADGIRELDMGDYDEVARSLPVFCVSSRAYQKIQGRLQRDKAVPGFPTAEETEIPQLQAHCKKLTEAGRASNCRNFLTNLSQLLNSLGLWASNDGTGLNLTDAQLAAETRFLKLRLQKLEESLEKSVKECLKDTNDILAENIFEQCENLVELAVAEANHTDHRELGGYYWATYKAIVRREGVFSNAQGPHDFNAQLIWLLTGRNLLLRDSPQVLSSFSRQAKNLLTAFHREIELRTMKTGTGSAGIAMLGQQLKNYEQILATLATQMIEIINGLQREANREFTPVIARNLSSAYDYCTSEVGPGQFNRMKAHMSQHFDNIQGSMFAESCEEVKGHLLKMCKQVSTQMSEHTDGIFVRIERDYLEVISGTRIPGQTMPKWERQMRSEVARVIADRAHAVIEEAEKAAAKLAEDAAHAEQSGLEDGNAGPSRAESSKPTIKGEADTDGMDLS</sequence>
<dbReference type="EMBL" id="JAFJYH010000001">
    <property type="protein sequence ID" value="KAG4426619.1"/>
    <property type="molecule type" value="Genomic_DNA"/>
</dbReference>
<evidence type="ECO:0000313" key="4">
    <source>
        <dbReference type="Proteomes" id="UP000664132"/>
    </source>
</evidence>
<dbReference type="AlphaFoldDB" id="A0A8H7WKU8"/>
<dbReference type="Pfam" id="PF24564">
    <property type="entry name" value="DUF7605"/>
    <property type="match status" value="1"/>
</dbReference>
<keyword evidence="4" id="KW-1185">Reference proteome</keyword>
<feature type="domain" description="DUF7605" evidence="2">
    <location>
        <begin position="256"/>
        <end position="416"/>
    </location>
</feature>
<feature type="compositionally biased region" description="Basic and acidic residues" evidence="1">
    <location>
        <begin position="39"/>
        <end position="59"/>
    </location>
</feature>
<protein>
    <recommendedName>
        <fullName evidence="2">DUF7605 domain-containing protein</fullName>
    </recommendedName>
</protein>
<gene>
    <name evidence="3" type="ORF">IFR04_000050</name>
</gene>
<evidence type="ECO:0000313" key="3">
    <source>
        <dbReference type="EMBL" id="KAG4426619.1"/>
    </source>
</evidence>
<name>A0A8H7WKU8_9HELO</name>
<feature type="region of interest" description="Disordered" evidence="1">
    <location>
        <begin position="502"/>
        <end position="547"/>
    </location>
</feature>
<proteinExistence type="predicted"/>
<comment type="caution">
    <text evidence="3">The sequence shown here is derived from an EMBL/GenBank/DDBJ whole genome shotgun (WGS) entry which is preliminary data.</text>
</comment>
<evidence type="ECO:0000259" key="2">
    <source>
        <dbReference type="Pfam" id="PF24564"/>
    </source>
</evidence>
<reference evidence="3" key="1">
    <citation type="submission" date="2021-02" db="EMBL/GenBank/DDBJ databases">
        <title>Genome sequence Cadophora malorum strain M34.</title>
        <authorList>
            <person name="Stefanovic E."/>
            <person name="Vu D."/>
            <person name="Scully C."/>
            <person name="Dijksterhuis J."/>
            <person name="Roader J."/>
            <person name="Houbraken J."/>
        </authorList>
    </citation>
    <scope>NUCLEOTIDE SEQUENCE</scope>
    <source>
        <strain evidence="3">M34</strain>
    </source>
</reference>
<organism evidence="3 4">
    <name type="scientific">Cadophora malorum</name>
    <dbReference type="NCBI Taxonomy" id="108018"/>
    <lineage>
        <taxon>Eukaryota</taxon>
        <taxon>Fungi</taxon>
        <taxon>Dikarya</taxon>
        <taxon>Ascomycota</taxon>
        <taxon>Pezizomycotina</taxon>
        <taxon>Leotiomycetes</taxon>
        <taxon>Helotiales</taxon>
        <taxon>Ploettnerulaceae</taxon>
        <taxon>Cadophora</taxon>
    </lineage>
</organism>
<dbReference type="PANTHER" id="PTHR36681">
    <property type="entry name" value="NUCLEAR GTPASE, GERMINAL CENTER-ASSOCIATED, TANDEM DUPLICATE 3"/>
    <property type="match status" value="1"/>
</dbReference>
<accession>A0A8H7WKU8</accession>
<evidence type="ECO:0000256" key="1">
    <source>
        <dbReference type="SAM" id="MobiDB-lite"/>
    </source>
</evidence>
<dbReference type="OrthoDB" id="3598281at2759"/>
<dbReference type="InterPro" id="IPR056024">
    <property type="entry name" value="DUF7605"/>
</dbReference>
<feature type="compositionally biased region" description="Basic and acidic residues" evidence="1">
    <location>
        <begin position="502"/>
        <end position="512"/>
    </location>
</feature>
<feature type="region of interest" description="Disordered" evidence="1">
    <location>
        <begin position="1"/>
        <end position="59"/>
    </location>
</feature>